<organism evidence="1 2">
    <name type="scientific">Eleutherodactylus coqui</name>
    <name type="common">Puerto Rican coqui</name>
    <dbReference type="NCBI Taxonomy" id="57060"/>
    <lineage>
        <taxon>Eukaryota</taxon>
        <taxon>Metazoa</taxon>
        <taxon>Chordata</taxon>
        <taxon>Craniata</taxon>
        <taxon>Vertebrata</taxon>
        <taxon>Euteleostomi</taxon>
        <taxon>Amphibia</taxon>
        <taxon>Batrachia</taxon>
        <taxon>Anura</taxon>
        <taxon>Neobatrachia</taxon>
        <taxon>Hyloidea</taxon>
        <taxon>Eleutherodactylidae</taxon>
        <taxon>Eleutherodactylinae</taxon>
        <taxon>Eleutherodactylus</taxon>
        <taxon>Eleutherodactylus</taxon>
    </lineage>
</organism>
<proteinExistence type="predicted"/>
<evidence type="ECO:0000313" key="1">
    <source>
        <dbReference type="EMBL" id="KAG9461177.1"/>
    </source>
</evidence>
<comment type="caution">
    <text evidence="1">The sequence shown here is derived from an EMBL/GenBank/DDBJ whole genome shotgun (WGS) entry which is preliminary data.</text>
</comment>
<keyword evidence="2" id="KW-1185">Reference proteome</keyword>
<accession>A0A8J6AZR5</accession>
<name>A0A8J6AZR5_ELECQ</name>
<sequence>MSPEPPCASTDKISHTVICKTRFSPLNLELQRGRTWYVALAAPPACPPGRGHCGACDCGGTTGELPTCKAQPGAEPTWGTMNPVSEPRVMLTRVCTLLSVYIEL</sequence>
<dbReference type="Proteomes" id="UP000770717">
    <property type="component" value="Unassembled WGS sequence"/>
</dbReference>
<reference evidence="1" key="1">
    <citation type="thesis" date="2020" institute="ProQuest LLC" country="789 East Eisenhower Parkway, Ann Arbor, MI, USA">
        <title>Comparative Genomics and Chromosome Evolution.</title>
        <authorList>
            <person name="Mudd A.B."/>
        </authorList>
    </citation>
    <scope>NUCLEOTIDE SEQUENCE</scope>
    <source>
        <strain evidence="1">HN-11 Male</strain>
        <tissue evidence="1">Kidney and liver</tissue>
    </source>
</reference>
<dbReference type="AlphaFoldDB" id="A0A8J6AZR5"/>
<dbReference type="EMBL" id="WNTK01027281">
    <property type="protein sequence ID" value="KAG9461177.1"/>
    <property type="molecule type" value="Genomic_DNA"/>
</dbReference>
<protein>
    <submittedName>
        <fullName evidence="1">Uncharacterized protein</fullName>
    </submittedName>
</protein>
<gene>
    <name evidence="1" type="ORF">GDO78_017819</name>
</gene>
<evidence type="ECO:0000313" key="2">
    <source>
        <dbReference type="Proteomes" id="UP000770717"/>
    </source>
</evidence>